<name>A0ABQ2FB77_9MICO</name>
<dbReference type="Proteomes" id="UP000662111">
    <property type="component" value="Unassembled WGS sequence"/>
</dbReference>
<gene>
    <name evidence="1" type="ORF">GCM10011509_18780</name>
</gene>
<keyword evidence="2" id="KW-1185">Reference proteome</keyword>
<evidence type="ECO:0008006" key="3">
    <source>
        <dbReference type="Google" id="ProtNLM"/>
    </source>
</evidence>
<evidence type="ECO:0000313" key="2">
    <source>
        <dbReference type="Proteomes" id="UP000662111"/>
    </source>
</evidence>
<accession>A0ABQ2FB77</accession>
<dbReference type="SUPFAM" id="SSF53756">
    <property type="entry name" value="UDP-Glycosyltransferase/glycogen phosphorylase"/>
    <property type="match status" value="1"/>
</dbReference>
<dbReference type="RefSeq" id="WP_022921273.1">
    <property type="nucleotide sequence ID" value="NZ_BMLB01000003.1"/>
</dbReference>
<protein>
    <recommendedName>
        <fullName evidence="3">Glycosyltransferase family 4 protein</fullName>
    </recommendedName>
</protein>
<evidence type="ECO:0000313" key="1">
    <source>
        <dbReference type="EMBL" id="GGK70562.1"/>
    </source>
</evidence>
<reference evidence="2" key="1">
    <citation type="journal article" date="2019" name="Int. J. Syst. Evol. Microbiol.">
        <title>The Global Catalogue of Microorganisms (GCM) 10K type strain sequencing project: providing services to taxonomists for standard genome sequencing and annotation.</title>
        <authorList>
            <consortium name="The Broad Institute Genomics Platform"/>
            <consortium name="The Broad Institute Genome Sequencing Center for Infectious Disease"/>
            <person name="Wu L."/>
            <person name="Ma J."/>
        </authorList>
    </citation>
    <scope>NUCLEOTIDE SEQUENCE [LARGE SCALE GENOMIC DNA]</scope>
    <source>
        <strain evidence="2">CGMCC 1.5362</strain>
    </source>
</reference>
<proteinExistence type="predicted"/>
<comment type="caution">
    <text evidence="1">The sequence shown here is derived from an EMBL/GenBank/DDBJ whole genome shotgun (WGS) entry which is preliminary data.</text>
</comment>
<dbReference type="EMBL" id="BMLB01000003">
    <property type="protein sequence ID" value="GGK70562.1"/>
    <property type="molecule type" value="Genomic_DNA"/>
</dbReference>
<sequence length="410" mass="44798">MAEPLNDLRRLAWAALARMPRPVRDLATAPVRRRADGELRALAPMRPAERALYVGPWNTAGQAWEWARAAEQHLPGTAAQNLWAQRSLTQAHYGFRADHRISALAQRGRVREIHGERVLREATHVLHESGRPVLADFHAASMLDDQPALRRAGVSSAVLYHGSEIRDLREHAERYPDSPFRRPERAWGDYLRTLQRIVEKNRADLARWHDAGGGPVLVSTPDLLDFVPGALWLPLVVDVDRFARAAQEAAVEPLARDRPVVLHAPSNPLLKGTDAVEEVLSGMERDGLVEYRRLSGVPHAQMAGFVADADVVVDQVVLGNPGVLVAEALAAGRLVVAHLSEEVRDRFAAGLPVVEAGPQSLREVLGQVLADRPAHQAVAARGPGWAREHHDGSRAARVLAPWLGAASGTG</sequence>
<organism evidence="1 2">
    <name type="scientific">Ornithinimicrobium pekingense</name>
    <dbReference type="NCBI Taxonomy" id="384677"/>
    <lineage>
        <taxon>Bacteria</taxon>
        <taxon>Bacillati</taxon>
        <taxon>Actinomycetota</taxon>
        <taxon>Actinomycetes</taxon>
        <taxon>Micrococcales</taxon>
        <taxon>Ornithinimicrobiaceae</taxon>
        <taxon>Ornithinimicrobium</taxon>
    </lineage>
</organism>